<keyword evidence="2" id="KW-1185">Reference proteome</keyword>
<dbReference type="PANTHER" id="PTHR12526">
    <property type="entry name" value="GLYCOSYLTRANSFERASE"/>
    <property type="match status" value="1"/>
</dbReference>
<dbReference type="Pfam" id="PF13692">
    <property type="entry name" value="Glyco_trans_1_4"/>
    <property type="match status" value="1"/>
</dbReference>
<reference evidence="1 2" key="1">
    <citation type="journal article" date="2024" name="Int. J. Mol. Sci.">
        <title>Exploration of Alicyclobacillus spp. Genome in Search of Antibiotic Resistance.</title>
        <authorList>
            <person name="Bucka-Kolendo J."/>
            <person name="Kiousi D.E."/>
            <person name="Dekowska A."/>
            <person name="Mikolajczuk-Szczyrba A."/>
            <person name="Karadedos D.M."/>
            <person name="Michael P."/>
            <person name="Galanis A."/>
            <person name="Sokolowska B."/>
        </authorList>
    </citation>
    <scope>NUCLEOTIDE SEQUENCE [LARGE SCALE GENOMIC DNA]</scope>
    <source>
        <strain evidence="1 2">KKP 3000</strain>
    </source>
</reference>
<comment type="caution">
    <text evidence="1">The sequence shown here is derived from an EMBL/GenBank/DDBJ whole genome shotgun (WGS) entry which is preliminary data.</text>
</comment>
<dbReference type="RefSeq" id="WP_275475522.1">
    <property type="nucleotide sequence ID" value="NZ_CP162940.1"/>
</dbReference>
<dbReference type="EC" id="2.4.-.-" evidence="1"/>
<name>A0ABV5ALM3_9BACL</name>
<dbReference type="GO" id="GO:0016757">
    <property type="term" value="F:glycosyltransferase activity"/>
    <property type="evidence" value="ECO:0007669"/>
    <property type="project" value="UniProtKB-KW"/>
</dbReference>
<dbReference type="Proteomes" id="UP001579974">
    <property type="component" value="Unassembled WGS sequence"/>
</dbReference>
<keyword evidence="1" id="KW-0328">Glycosyltransferase</keyword>
<evidence type="ECO:0000313" key="1">
    <source>
        <dbReference type="EMBL" id="MFB5193178.1"/>
    </source>
</evidence>
<dbReference type="Gene3D" id="3.40.50.2000">
    <property type="entry name" value="Glycogen Phosphorylase B"/>
    <property type="match status" value="1"/>
</dbReference>
<dbReference type="SUPFAM" id="SSF53756">
    <property type="entry name" value="UDP-Glycosyltransferase/glycogen phosphorylase"/>
    <property type="match status" value="1"/>
</dbReference>
<accession>A0ABV5ALM3</accession>
<protein>
    <submittedName>
        <fullName evidence="1">Glycosyltransferase</fullName>
        <ecNumber evidence="1">2.4.-.-</ecNumber>
    </submittedName>
</protein>
<sequence length="396" mass="45069">MFKNWLSFGMAAYHTPGFQDTSRLMTRGFHGEVMYVEPSRSLFHEKKFKGTLWSWKSCKMGEHNTILTPPFSIPKKLEILSTALKRQIKNLDDELSNHWGHNWRNETVVYVTNWTPYQYRVIERLNPQHVIFDCVDDVLSFPYGWNREEVVTAWRRLAALSSSVLAVSPTLRNQMEALLNQPVVLLPNGVDAELFMNPSSEVPTGLERNGNQVRVGFAGTLNHWIDFDAMLSIVDTFPEVTLFLLGKEGQMAGERHAQSYRRLLEHGHVRYLGAVPYEDLPEYLHALDILLLPRISSKASTSSNPLKLLEYLAVGKPIVVGGVPVTSDLNRLVYTTNEKITFQEAFRNALVEVHNPSKSRVMDRQAYALSRTWDQRVKRALSSALPAYTLPVGANQ</sequence>
<organism evidence="1 2">
    <name type="scientific">Alicyclobacillus fastidiosus</name>
    <dbReference type="NCBI Taxonomy" id="392011"/>
    <lineage>
        <taxon>Bacteria</taxon>
        <taxon>Bacillati</taxon>
        <taxon>Bacillota</taxon>
        <taxon>Bacilli</taxon>
        <taxon>Bacillales</taxon>
        <taxon>Alicyclobacillaceae</taxon>
        <taxon>Alicyclobacillus</taxon>
    </lineage>
</organism>
<evidence type="ECO:0000313" key="2">
    <source>
        <dbReference type="Proteomes" id="UP001579974"/>
    </source>
</evidence>
<proteinExistence type="predicted"/>
<dbReference type="Gene3D" id="3.40.50.11010">
    <property type="match status" value="1"/>
</dbReference>
<dbReference type="EMBL" id="JBDXSU010000045">
    <property type="protein sequence ID" value="MFB5193178.1"/>
    <property type="molecule type" value="Genomic_DNA"/>
</dbReference>
<keyword evidence="1" id="KW-0808">Transferase</keyword>
<gene>
    <name evidence="1" type="ORF">KKP3000_003124</name>
</gene>